<keyword evidence="3" id="KW-1185">Reference proteome</keyword>
<evidence type="ECO:0000256" key="1">
    <source>
        <dbReference type="SAM" id="MobiDB-lite"/>
    </source>
</evidence>
<comment type="caution">
    <text evidence="2">The sequence shown here is derived from an EMBL/GenBank/DDBJ whole genome shotgun (WGS) entry which is preliminary data.</text>
</comment>
<evidence type="ECO:0000313" key="3">
    <source>
        <dbReference type="Proteomes" id="UP001328107"/>
    </source>
</evidence>
<accession>A0AAN4Z6C8</accession>
<dbReference type="EMBL" id="BTRK01000002">
    <property type="protein sequence ID" value="GMR34936.1"/>
    <property type="molecule type" value="Genomic_DNA"/>
</dbReference>
<dbReference type="AlphaFoldDB" id="A0AAN4Z6C8"/>
<reference evidence="3" key="1">
    <citation type="submission" date="2022-10" db="EMBL/GenBank/DDBJ databases">
        <title>Genome assembly of Pristionchus species.</title>
        <authorList>
            <person name="Yoshida K."/>
            <person name="Sommer R.J."/>
        </authorList>
    </citation>
    <scope>NUCLEOTIDE SEQUENCE [LARGE SCALE GENOMIC DNA]</scope>
    <source>
        <strain evidence="3">RS5460</strain>
    </source>
</reference>
<feature type="non-terminal residue" evidence="2">
    <location>
        <position position="78"/>
    </location>
</feature>
<protein>
    <submittedName>
        <fullName evidence="2">Uncharacterized protein</fullName>
    </submittedName>
</protein>
<gene>
    <name evidence="2" type="ORF">PMAYCL1PPCAC_05131</name>
</gene>
<feature type="non-terminal residue" evidence="2">
    <location>
        <position position="1"/>
    </location>
</feature>
<name>A0AAN4Z6C8_9BILA</name>
<feature type="region of interest" description="Disordered" evidence="1">
    <location>
        <begin position="1"/>
        <end position="31"/>
    </location>
</feature>
<proteinExistence type="predicted"/>
<dbReference type="Proteomes" id="UP001328107">
    <property type="component" value="Unassembled WGS sequence"/>
</dbReference>
<evidence type="ECO:0000313" key="2">
    <source>
        <dbReference type="EMBL" id="GMR34936.1"/>
    </source>
</evidence>
<organism evidence="2 3">
    <name type="scientific">Pristionchus mayeri</name>
    <dbReference type="NCBI Taxonomy" id="1317129"/>
    <lineage>
        <taxon>Eukaryota</taxon>
        <taxon>Metazoa</taxon>
        <taxon>Ecdysozoa</taxon>
        <taxon>Nematoda</taxon>
        <taxon>Chromadorea</taxon>
        <taxon>Rhabditida</taxon>
        <taxon>Rhabditina</taxon>
        <taxon>Diplogasteromorpha</taxon>
        <taxon>Diplogasteroidea</taxon>
        <taxon>Neodiplogasteridae</taxon>
        <taxon>Pristionchus</taxon>
    </lineage>
</organism>
<sequence>GHGERMPSQQVQPPSLKMAPGRQRQLRPRGGVRGLKLRQQVPSHELRILLEALRETLILLLMIPAIALLLQRDMSSLT</sequence>